<dbReference type="Pfam" id="PF01494">
    <property type="entry name" value="FAD_binding_3"/>
    <property type="match status" value="1"/>
</dbReference>
<evidence type="ECO:0000313" key="5">
    <source>
        <dbReference type="EMBL" id="GGO54352.1"/>
    </source>
</evidence>
<dbReference type="GO" id="GO:0004497">
    <property type="term" value="F:monooxygenase activity"/>
    <property type="evidence" value="ECO:0007669"/>
    <property type="project" value="UniProtKB-KW"/>
</dbReference>
<proteinExistence type="predicted"/>
<dbReference type="PANTHER" id="PTHR13789:SF309">
    <property type="entry name" value="PUTATIVE (AFU_ORTHOLOGUE AFUA_6G14510)-RELATED"/>
    <property type="match status" value="1"/>
</dbReference>
<dbReference type="PRINTS" id="PR00420">
    <property type="entry name" value="RNGMNOXGNASE"/>
</dbReference>
<dbReference type="SUPFAM" id="SSF51905">
    <property type="entry name" value="FAD/NAD(P)-binding domain"/>
    <property type="match status" value="1"/>
</dbReference>
<feature type="domain" description="FAD-binding" evidence="4">
    <location>
        <begin position="6"/>
        <end position="342"/>
    </location>
</feature>
<dbReference type="InterPro" id="IPR050493">
    <property type="entry name" value="FAD-dep_Monooxygenase_BioMet"/>
</dbReference>
<organism evidence="5 6">
    <name type="scientific">Streptomyces daqingensis</name>
    <dbReference type="NCBI Taxonomy" id="1472640"/>
    <lineage>
        <taxon>Bacteria</taxon>
        <taxon>Bacillati</taxon>
        <taxon>Actinomycetota</taxon>
        <taxon>Actinomycetes</taxon>
        <taxon>Kitasatosporales</taxon>
        <taxon>Streptomycetaceae</taxon>
        <taxon>Streptomyces</taxon>
    </lineage>
</organism>
<feature type="region of interest" description="Disordered" evidence="3">
    <location>
        <begin position="388"/>
        <end position="408"/>
    </location>
</feature>
<sequence length="408" mass="42483">MSQPSALVVGAGIGGLTAALALHRRGWCVTVLERAPSVEAVGAGLGLTPNSLRALDTLGLGDTLRARRTWTQEGGLRSPSGRWLSRTDSDAASRRFGGPLVPVHRATLVSLLLSQLPEGTVVTGVAGRIDDIGDRGRPAAVRAGQSRWEADLVVAADGIHSTARGVLFPGSPEPRYAGFTAWRMVVPAPDTGYPPHETWGRGTLWGTQPLADGSVYAYAAATVPPGQRSPDGELAELRRLFGGWHAPVPAILDAAAAERILRNDVYRAAGPLPALHRGRVALLGDAAHAMPPNLGQGGNQAVEDGVVLAHHAAALSGSGVGEALAAYTADRLPRTTEVVRRSVRVARLVTVTSRAGCLLRDGAMTAVNRIAPHLALRALDGIADWSPPGHTYASPSQRDSTAAPSPPN</sequence>
<dbReference type="PANTHER" id="PTHR13789">
    <property type="entry name" value="MONOOXYGENASE"/>
    <property type="match status" value="1"/>
</dbReference>
<evidence type="ECO:0000256" key="1">
    <source>
        <dbReference type="ARBA" id="ARBA00023002"/>
    </source>
</evidence>
<dbReference type="EMBL" id="BMMP01000014">
    <property type="protein sequence ID" value="GGO54352.1"/>
    <property type="molecule type" value="Genomic_DNA"/>
</dbReference>
<evidence type="ECO:0000313" key="6">
    <source>
        <dbReference type="Proteomes" id="UP000631535"/>
    </source>
</evidence>
<dbReference type="Proteomes" id="UP000631535">
    <property type="component" value="Unassembled WGS sequence"/>
</dbReference>
<feature type="compositionally biased region" description="Polar residues" evidence="3">
    <location>
        <begin position="393"/>
        <end position="408"/>
    </location>
</feature>
<reference evidence="6" key="1">
    <citation type="journal article" date="2019" name="Int. J. Syst. Evol. Microbiol.">
        <title>The Global Catalogue of Microorganisms (GCM) 10K type strain sequencing project: providing services to taxonomists for standard genome sequencing and annotation.</title>
        <authorList>
            <consortium name="The Broad Institute Genomics Platform"/>
            <consortium name="The Broad Institute Genome Sequencing Center for Infectious Disease"/>
            <person name="Wu L."/>
            <person name="Ma J."/>
        </authorList>
    </citation>
    <scope>NUCLEOTIDE SEQUENCE [LARGE SCALE GENOMIC DNA]</scope>
    <source>
        <strain evidence="6">CGMCC 4.7178</strain>
    </source>
</reference>
<keyword evidence="1" id="KW-0560">Oxidoreductase</keyword>
<name>A0ABQ2MKS2_9ACTN</name>
<accession>A0ABQ2MKS2</accession>
<evidence type="ECO:0000259" key="4">
    <source>
        <dbReference type="Pfam" id="PF01494"/>
    </source>
</evidence>
<keyword evidence="2 5" id="KW-0503">Monooxygenase</keyword>
<gene>
    <name evidence="5" type="ORF">GCM10012287_43100</name>
</gene>
<evidence type="ECO:0000256" key="3">
    <source>
        <dbReference type="SAM" id="MobiDB-lite"/>
    </source>
</evidence>
<protein>
    <submittedName>
        <fullName evidence="5">Monooxygenase</fullName>
    </submittedName>
</protein>
<dbReference type="InterPro" id="IPR002938">
    <property type="entry name" value="FAD-bd"/>
</dbReference>
<dbReference type="InterPro" id="IPR036188">
    <property type="entry name" value="FAD/NAD-bd_sf"/>
</dbReference>
<dbReference type="Gene3D" id="3.50.50.60">
    <property type="entry name" value="FAD/NAD(P)-binding domain"/>
    <property type="match status" value="1"/>
</dbReference>
<comment type="caution">
    <text evidence="5">The sequence shown here is derived from an EMBL/GenBank/DDBJ whole genome shotgun (WGS) entry which is preliminary data.</text>
</comment>
<evidence type="ECO:0000256" key="2">
    <source>
        <dbReference type="ARBA" id="ARBA00023033"/>
    </source>
</evidence>
<keyword evidence="6" id="KW-1185">Reference proteome</keyword>
<dbReference type="RefSeq" id="WP_189038838.1">
    <property type="nucleotide sequence ID" value="NZ_BMMP01000014.1"/>
</dbReference>